<organism evidence="1">
    <name type="scientific">marine sediment metagenome</name>
    <dbReference type="NCBI Taxonomy" id="412755"/>
    <lineage>
        <taxon>unclassified sequences</taxon>
        <taxon>metagenomes</taxon>
        <taxon>ecological metagenomes</taxon>
    </lineage>
</organism>
<gene>
    <name evidence="1" type="ORF">LCGC14_2256150</name>
</gene>
<accession>A0A0F9D0Y5</accession>
<reference evidence="1" key="1">
    <citation type="journal article" date="2015" name="Nature">
        <title>Complex archaea that bridge the gap between prokaryotes and eukaryotes.</title>
        <authorList>
            <person name="Spang A."/>
            <person name="Saw J.H."/>
            <person name="Jorgensen S.L."/>
            <person name="Zaremba-Niedzwiedzka K."/>
            <person name="Martijn J."/>
            <person name="Lind A.E."/>
            <person name="van Eijk R."/>
            <person name="Schleper C."/>
            <person name="Guy L."/>
            <person name="Ettema T.J."/>
        </authorList>
    </citation>
    <scope>NUCLEOTIDE SEQUENCE</scope>
</reference>
<protein>
    <submittedName>
        <fullName evidence="1">Uncharacterized protein</fullName>
    </submittedName>
</protein>
<dbReference type="AlphaFoldDB" id="A0A0F9D0Y5"/>
<evidence type="ECO:0000313" key="1">
    <source>
        <dbReference type="EMBL" id="KKL55363.1"/>
    </source>
</evidence>
<proteinExistence type="predicted"/>
<comment type="caution">
    <text evidence="1">The sequence shown here is derived from an EMBL/GenBank/DDBJ whole genome shotgun (WGS) entry which is preliminary data.</text>
</comment>
<dbReference type="EMBL" id="LAZR01030866">
    <property type="protein sequence ID" value="KKL55363.1"/>
    <property type="molecule type" value="Genomic_DNA"/>
</dbReference>
<sequence length="63" mass="7244">METTIEALIKKLEIKSLVSLDKVARLTLDFSAEDDEVIDRVNRLMRADEEVEVTIRAIKNDQL</sequence>
<name>A0A0F9D0Y5_9ZZZZ</name>